<name>A0A6A4L925_9ERIC</name>
<dbReference type="Gene3D" id="3.60.40.10">
    <property type="entry name" value="PPM-type phosphatase domain"/>
    <property type="match status" value="1"/>
</dbReference>
<keyword evidence="8" id="KW-0464">Manganese</keyword>
<dbReference type="InterPro" id="IPR001932">
    <property type="entry name" value="PPM-type_phosphatase-like_dom"/>
</dbReference>
<dbReference type="PROSITE" id="PS51746">
    <property type="entry name" value="PPM_2"/>
    <property type="match status" value="1"/>
</dbReference>
<proteinExistence type="inferred from homology"/>
<dbReference type="GO" id="GO:0046872">
    <property type="term" value="F:metal ion binding"/>
    <property type="evidence" value="ECO:0007669"/>
    <property type="project" value="UniProtKB-KW"/>
</dbReference>
<keyword evidence="6" id="KW-0460">Magnesium</keyword>
<evidence type="ECO:0000256" key="4">
    <source>
        <dbReference type="ARBA" id="ARBA00022723"/>
    </source>
</evidence>
<dbReference type="EC" id="3.1.3.16" evidence="3"/>
<comment type="similarity">
    <text evidence="9">Belongs to the PP2C family.</text>
</comment>
<evidence type="ECO:0000256" key="7">
    <source>
        <dbReference type="ARBA" id="ARBA00022912"/>
    </source>
</evidence>
<gene>
    <name evidence="11" type="ORF">C3L33_12177</name>
</gene>
<dbReference type="CDD" id="cd00143">
    <property type="entry name" value="PP2Cc"/>
    <property type="match status" value="1"/>
</dbReference>
<evidence type="ECO:0000256" key="6">
    <source>
        <dbReference type="ARBA" id="ARBA00022842"/>
    </source>
</evidence>
<comment type="caution">
    <text evidence="11">The sequence shown here is derived from an EMBL/GenBank/DDBJ whole genome shotgun (WGS) entry which is preliminary data.</text>
</comment>
<dbReference type="InterPro" id="IPR000222">
    <property type="entry name" value="PP2C_BS"/>
</dbReference>
<dbReference type="SUPFAM" id="SSF81606">
    <property type="entry name" value="PP2C-like"/>
    <property type="match status" value="1"/>
</dbReference>
<dbReference type="PROSITE" id="PS01032">
    <property type="entry name" value="PPM_1"/>
    <property type="match status" value="1"/>
</dbReference>
<evidence type="ECO:0000256" key="1">
    <source>
        <dbReference type="ARBA" id="ARBA00001936"/>
    </source>
</evidence>
<feature type="non-terminal residue" evidence="11">
    <location>
        <position position="1"/>
    </location>
</feature>
<keyword evidence="12" id="KW-1185">Reference proteome</keyword>
<dbReference type="GO" id="GO:0004722">
    <property type="term" value="F:protein serine/threonine phosphatase activity"/>
    <property type="evidence" value="ECO:0007669"/>
    <property type="project" value="UniProtKB-EC"/>
</dbReference>
<evidence type="ECO:0000256" key="2">
    <source>
        <dbReference type="ARBA" id="ARBA00001946"/>
    </source>
</evidence>
<evidence type="ECO:0000313" key="11">
    <source>
        <dbReference type="EMBL" id="KAE9455923.1"/>
    </source>
</evidence>
<dbReference type="Pfam" id="PF00481">
    <property type="entry name" value="PP2C"/>
    <property type="match status" value="1"/>
</dbReference>
<dbReference type="Proteomes" id="UP000428333">
    <property type="component" value="Linkage Group LG07"/>
</dbReference>
<organism evidence="11 12">
    <name type="scientific">Rhododendron williamsianum</name>
    <dbReference type="NCBI Taxonomy" id="262921"/>
    <lineage>
        <taxon>Eukaryota</taxon>
        <taxon>Viridiplantae</taxon>
        <taxon>Streptophyta</taxon>
        <taxon>Embryophyta</taxon>
        <taxon>Tracheophyta</taxon>
        <taxon>Spermatophyta</taxon>
        <taxon>Magnoliopsida</taxon>
        <taxon>eudicotyledons</taxon>
        <taxon>Gunneridae</taxon>
        <taxon>Pentapetalae</taxon>
        <taxon>asterids</taxon>
        <taxon>Ericales</taxon>
        <taxon>Ericaceae</taxon>
        <taxon>Ericoideae</taxon>
        <taxon>Rhodoreae</taxon>
        <taxon>Rhododendron</taxon>
    </lineage>
</organism>
<evidence type="ECO:0000256" key="8">
    <source>
        <dbReference type="ARBA" id="ARBA00023211"/>
    </source>
</evidence>
<evidence type="ECO:0000256" key="9">
    <source>
        <dbReference type="RuleBase" id="RU003465"/>
    </source>
</evidence>
<dbReference type="EMBL" id="QEFC01001772">
    <property type="protein sequence ID" value="KAE9455923.1"/>
    <property type="molecule type" value="Genomic_DNA"/>
</dbReference>
<keyword evidence="5 9" id="KW-0378">Hydrolase</keyword>
<evidence type="ECO:0000313" key="12">
    <source>
        <dbReference type="Proteomes" id="UP000428333"/>
    </source>
</evidence>
<protein>
    <recommendedName>
        <fullName evidence="3">protein-serine/threonine phosphatase</fullName>
        <ecNumber evidence="3">3.1.3.16</ecNumber>
    </recommendedName>
</protein>
<evidence type="ECO:0000256" key="5">
    <source>
        <dbReference type="ARBA" id="ARBA00022801"/>
    </source>
</evidence>
<dbReference type="AlphaFoldDB" id="A0A6A4L925"/>
<keyword evidence="7 9" id="KW-0904">Protein phosphatase</keyword>
<sequence length="433" mass="48714">ASSAKEMRDVLDAGKEDGIIVLATRSTICPYEQGYNTTNNKNEDGGGGSDGGDDDALLWCRDLEKHCYGELSFAVVQANEVLEDQSQVETGRDATFVGVYDGHGGPDASRFIWLAQQNGTISEEVLRSAYSATEDGFLSLVRRSCGIKPLIAPSGDSRAVVGYEGRSNKIVAEQLTTDHNASMEEVRQELQSLHPDDSHILVMKHGVWRIKGIIQDRMVFQLTFELLLDRIKDSHLKSSQSLNLKVFYLLEPDSHLERWNAYPGKNLFAVSRSIGDAYLKRPEFSLDPSFPRFQLPEPLRRPVLTSEPSICSRVLRPKDKFLIFASDGLWEHMTNQQALIWCSITLEQYGIARRLIVSALNEAARKRQMRYDELKKFERGVRRFIHDDITVVVVFIDHELLHKKTSVPELSIRGFTDTVGPSNFSILQGQPVS</sequence>
<evidence type="ECO:0000256" key="3">
    <source>
        <dbReference type="ARBA" id="ARBA00013081"/>
    </source>
</evidence>
<dbReference type="OrthoDB" id="420076at2759"/>
<dbReference type="InterPro" id="IPR036457">
    <property type="entry name" value="PPM-type-like_dom_sf"/>
</dbReference>
<evidence type="ECO:0000259" key="10">
    <source>
        <dbReference type="PROSITE" id="PS51746"/>
    </source>
</evidence>
<comment type="cofactor">
    <cofactor evidence="2">
        <name>Mg(2+)</name>
        <dbReference type="ChEBI" id="CHEBI:18420"/>
    </cofactor>
</comment>
<keyword evidence="4" id="KW-0479">Metal-binding</keyword>
<dbReference type="InterPro" id="IPR015655">
    <property type="entry name" value="PP2C"/>
</dbReference>
<feature type="domain" description="PPM-type phosphatase" evidence="10">
    <location>
        <begin position="70"/>
        <end position="396"/>
    </location>
</feature>
<reference evidence="11 12" key="1">
    <citation type="journal article" date="2019" name="Genome Biol. Evol.">
        <title>The Rhododendron genome and chromosomal organization provide insight into shared whole-genome duplications across the heath family (Ericaceae).</title>
        <authorList>
            <person name="Soza V.L."/>
            <person name="Lindsley D."/>
            <person name="Waalkes A."/>
            <person name="Ramage E."/>
            <person name="Patwardhan R.P."/>
            <person name="Burton J.N."/>
            <person name="Adey A."/>
            <person name="Kumar A."/>
            <person name="Qiu R."/>
            <person name="Shendure J."/>
            <person name="Hall B."/>
        </authorList>
    </citation>
    <scope>NUCLEOTIDE SEQUENCE [LARGE SCALE GENOMIC DNA]</scope>
    <source>
        <strain evidence="11">RSF 1966-606</strain>
    </source>
</reference>
<accession>A0A6A4L925</accession>
<dbReference type="SMART" id="SM00332">
    <property type="entry name" value="PP2Cc"/>
    <property type="match status" value="1"/>
</dbReference>
<comment type="cofactor">
    <cofactor evidence="1">
        <name>Mn(2+)</name>
        <dbReference type="ChEBI" id="CHEBI:29035"/>
    </cofactor>
</comment>
<dbReference type="PANTHER" id="PTHR47992">
    <property type="entry name" value="PROTEIN PHOSPHATASE"/>
    <property type="match status" value="1"/>
</dbReference>